<gene>
    <name evidence="1" type="ORF">RHSIM_Rhsim08G0234600</name>
</gene>
<evidence type="ECO:0000313" key="2">
    <source>
        <dbReference type="Proteomes" id="UP000626092"/>
    </source>
</evidence>
<comment type="caution">
    <text evidence="1">The sequence shown here is derived from an EMBL/GenBank/DDBJ whole genome shotgun (WGS) entry which is preliminary data.</text>
</comment>
<sequence>MLVGRPTYIYAFNHGSESVKISRLSAWSMEKAKINWNTYMERRNGLDLGMFKFYFNQTILLLVGRPTYIYAFNHGSESVKISRLSAWSMEKAKINWNTYMERRNGLDLGMVRNDVL</sequence>
<reference evidence="1" key="1">
    <citation type="submission" date="2019-11" db="EMBL/GenBank/DDBJ databases">
        <authorList>
            <person name="Liu Y."/>
            <person name="Hou J."/>
            <person name="Li T.-Q."/>
            <person name="Guan C.-H."/>
            <person name="Wu X."/>
            <person name="Wu H.-Z."/>
            <person name="Ling F."/>
            <person name="Zhang R."/>
            <person name="Shi X.-G."/>
            <person name="Ren J.-P."/>
            <person name="Chen E.-F."/>
            <person name="Sun J.-M."/>
        </authorList>
    </citation>
    <scope>NUCLEOTIDE SEQUENCE</scope>
    <source>
        <strain evidence="1">Adult_tree_wgs_1</strain>
        <tissue evidence="1">Leaves</tissue>
    </source>
</reference>
<keyword evidence="2" id="KW-1185">Reference proteome</keyword>
<protein>
    <submittedName>
        <fullName evidence="1">Uncharacterized protein</fullName>
    </submittedName>
</protein>
<dbReference type="Proteomes" id="UP000626092">
    <property type="component" value="Unassembled WGS sequence"/>
</dbReference>
<accession>A0A834GM89</accession>
<dbReference type="OrthoDB" id="202537at2759"/>
<name>A0A834GM89_RHOSS</name>
<proteinExistence type="predicted"/>
<dbReference type="EMBL" id="WJXA01000008">
    <property type="protein sequence ID" value="KAF7134521.1"/>
    <property type="molecule type" value="Genomic_DNA"/>
</dbReference>
<organism evidence="1 2">
    <name type="scientific">Rhododendron simsii</name>
    <name type="common">Sims's rhododendron</name>
    <dbReference type="NCBI Taxonomy" id="118357"/>
    <lineage>
        <taxon>Eukaryota</taxon>
        <taxon>Viridiplantae</taxon>
        <taxon>Streptophyta</taxon>
        <taxon>Embryophyta</taxon>
        <taxon>Tracheophyta</taxon>
        <taxon>Spermatophyta</taxon>
        <taxon>Magnoliopsida</taxon>
        <taxon>eudicotyledons</taxon>
        <taxon>Gunneridae</taxon>
        <taxon>Pentapetalae</taxon>
        <taxon>asterids</taxon>
        <taxon>Ericales</taxon>
        <taxon>Ericaceae</taxon>
        <taxon>Ericoideae</taxon>
        <taxon>Rhodoreae</taxon>
        <taxon>Rhododendron</taxon>
    </lineage>
</organism>
<dbReference type="AlphaFoldDB" id="A0A834GM89"/>
<evidence type="ECO:0000313" key="1">
    <source>
        <dbReference type="EMBL" id="KAF7134521.1"/>
    </source>
</evidence>